<reference evidence="1" key="1">
    <citation type="submission" date="2018-02" db="EMBL/GenBank/DDBJ databases">
        <title>Rhizophora mucronata_Transcriptome.</title>
        <authorList>
            <person name="Meera S.P."/>
            <person name="Sreeshan A."/>
            <person name="Augustine A."/>
        </authorList>
    </citation>
    <scope>NUCLEOTIDE SEQUENCE</scope>
    <source>
        <tissue evidence="1">Leaf</tissue>
    </source>
</reference>
<name>A0A2P2NVX9_RHIMU</name>
<accession>A0A2P2NVX9</accession>
<dbReference type="EMBL" id="GGEC01066131">
    <property type="protein sequence ID" value="MBX46615.1"/>
    <property type="molecule type" value="Transcribed_RNA"/>
</dbReference>
<proteinExistence type="predicted"/>
<protein>
    <submittedName>
        <fullName evidence="1">Uncharacterized protein</fullName>
    </submittedName>
</protein>
<dbReference type="AlphaFoldDB" id="A0A2P2NVX9"/>
<sequence length="28" mass="3346">MTNQCDYLNAYFNKLLYSNGYFKFNLCG</sequence>
<organism evidence="1">
    <name type="scientific">Rhizophora mucronata</name>
    <name type="common">Asiatic mangrove</name>
    <dbReference type="NCBI Taxonomy" id="61149"/>
    <lineage>
        <taxon>Eukaryota</taxon>
        <taxon>Viridiplantae</taxon>
        <taxon>Streptophyta</taxon>
        <taxon>Embryophyta</taxon>
        <taxon>Tracheophyta</taxon>
        <taxon>Spermatophyta</taxon>
        <taxon>Magnoliopsida</taxon>
        <taxon>eudicotyledons</taxon>
        <taxon>Gunneridae</taxon>
        <taxon>Pentapetalae</taxon>
        <taxon>rosids</taxon>
        <taxon>fabids</taxon>
        <taxon>Malpighiales</taxon>
        <taxon>Rhizophoraceae</taxon>
        <taxon>Rhizophora</taxon>
    </lineage>
</organism>
<evidence type="ECO:0000313" key="1">
    <source>
        <dbReference type="EMBL" id="MBX46615.1"/>
    </source>
</evidence>